<sequence>MEVMEELEGEELAGRHLEISVDGIAQVLHGLLLFPGATLQADRSVVVTSLRPVDALAVEEIVRLADGANTVRLGNGGIVESVIHVSGLLQLLDAALLPALLDKPTDKAALAALQQCVGALIRETSEFGPGNLIGNNCMALAFDLDGYVCAARAKSPPNGDVLKERVLKLLVEANISFIEPQRWELLFVLKLRYNLSFIFISNCQLVSAFFPIATHVC</sequence>
<gene>
    <name evidence="1" type="ORF">E2562_003322</name>
</gene>
<evidence type="ECO:0000313" key="1">
    <source>
        <dbReference type="EMBL" id="KAF0923098.1"/>
    </source>
</evidence>
<keyword evidence="2" id="KW-1185">Reference proteome</keyword>
<dbReference type="Proteomes" id="UP000479710">
    <property type="component" value="Unassembled WGS sequence"/>
</dbReference>
<dbReference type="EMBL" id="SPHZ02000003">
    <property type="protein sequence ID" value="KAF0923098.1"/>
    <property type="molecule type" value="Genomic_DNA"/>
</dbReference>
<reference evidence="1 2" key="1">
    <citation type="submission" date="2019-11" db="EMBL/GenBank/DDBJ databases">
        <title>Whole genome sequence of Oryza granulata.</title>
        <authorList>
            <person name="Li W."/>
        </authorList>
    </citation>
    <scope>NUCLEOTIDE SEQUENCE [LARGE SCALE GENOMIC DNA]</scope>
    <source>
        <strain evidence="2">cv. Menghai</strain>
        <tissue evidence="1">Leaf</tissue>
    </source>
</reference>
<name>A0A6G1EE90_9ORYZ</name>
<evidence type="ECO:0000313" key="2">
    <source>
        <dbReference type="Proteomes" id="UP000479710"/>
    </source>
</evidence>
<comment type="caution">
    <text evidence="1">The sequence shown here is derived from an EMBL/GenBank/DDBJ whole genome shotgun (WGS) entry which is preliminary data.</text>
</comment>
<proteinExistence type="predicted"/>
<organism evidence="1 2">
    <name type="scientific">Oryza meyeriana var. granulata</name>
    <dbReference type="NCBI Taxonomy" id="110450"/>
    <lineage>
        <taxon>Eukaryota</taxon>
        <taxon>Viridiplantae</taxon>
        <taxon>Streptophyta</taxon>
        <taxon>Embryophyta</taxon>
        <taxon>Tracheophyta</taxon>
        <taxon>Spermatophyta</taxon>
        <taxon>Magnoliopsida</taxon>
        <taxon>Liliopsida</taxon>
        <taxon>Poales</taxon>
        <taxon>Poaceae</taxon>
        <taxon>BOP clade</taxon>
        <taxon>Oryzoideae</taxon>
        <taxon>Oryzeae</taxon>
        <taxon>Oryzinae</taxon>
        <taxon>Oryza</taxon>
        <taxon>Oryza meyeriana</taxon>
    </lineage>
</organism>
<dbReference type="AlphaFoldDB" id="A0A6G1EE90"/>
<protein>
    <submittedName>
        <fullName evidence="1">Uncharacterized protein</fullName>
    </submittedName>
</protein>
<accession>A0A6G1EE90</accession>